<evidence type="ECO:0000313" key="3">
    <source>
        <dbReference type="Proteomes" id="UP000323067"/>
    </source>
</evidence>
<feature type="domain" description="Protein kinase" evidence="1">
    <location>
        <begin position="1"/>
        <end position="282"/>
    </location>
</feature>
<keyword evidence="2" id="KW-0418">Kinase</keyword>
<dbReference type="SUPFAM" id="SSF56112">
    <property type="entry name" value="Protein kinase-like (PK-like)"/>
    <property type="match status" value="1"/>
</dbReference>
<dbReference type="OrthoDB" id="1668230at2759"/>
<dbReference type="Pfam" id="PF00069">
    <property type="entry name" value="Pkinase"/>
    <property type="match status" value="1"/>
</dbReference>
<sequence>MGEVLLNGRALPLIWVLQFPRLTSPNGQVNSADQSRPAYPYRTTTGVVYAIDGQRVLKHFYDIDEGAEERKALERLGSHPNIIGYLGEGDSNSIVLERGIPLLQLAETDDIWVQNHRTWIRDVADGLQYMHDKGIVHGDIGCENLVVVENRLKIIDFEGCGIDGEEARAGYKWYNRQGSAVDIHSDIFAYGCVIYQLLTGKPTFYDLVEVDDKKKIAQDRYARHIFPDVQSLPFSSVMLGCWTGQFKSMGEVLAALDALHSKATPRVFDVDHIEDDEEEQQT</sequence>
<evidence type="ECO:0000313" key="2">
    <source>
        <dbReference type="EMBL" id="ATY66564.1"/>
    </source>
</evidence>
<dbReference type="PROSITE" id="PS50011">
    <property type="entry name" value="PROTEIN_KINASE_DOM"/>
    <property type="match status" value="1"/>
</dbReference>
<dbReference type="PANTHER" id="PTHR44167">
    <property type="entry name" value="OVARIAN-SPECIFIC SERINE/THREONINE-PROTEIN KINASE LOK-RELATED"/>
    <property type="match status" value="1"/>
</dbReference>
<accession>A0A2H4STY8</accession>
<dbReference type="GO" id="GO:0044773">
    <property type="term" value="P:mitotic DNA damage checkpoint signaling"/>
    <property type="evidence" value="ECO:0007669"/>
    <property type="project" value="TreeGrafter"/>
</dbReference>
<gene>
    <name evidence="2" type="ORF">A9K55_001114</name>
</gene>
<proteinExistence type="predicted"/>
<dbReference type="Proteomes" id="UP000323067">
    <property type="component" value="Chromosome ii"/>
</dbReference>
<dbReference type="GO" id="GO:0005634">
    <property type="term" value="C:nucleus"/>
    <property type="evidence" value="ECO:0007669"/>
    <property type="project" value="TreeGrafter"/>
</dbReference>
<dbReference type="VEuPathDB" id="FungiDB:A9K55_001114"/>
<keyword evidence="2" id="KW-0808">Transferase</keyword>
<dbReference type="Gene3D" id="1.10.510.10">
    <property type="entry name" value="Transferase(Phosphotransferase) domain 1"/>
    <property type="match status" value="1"/>
</dbReference>
<evidence type="ECO:0000259" key="1">
    <source>
        <dbReference type="PROSITE" id="PS50011"/>
    </source>
</evidence>
<dbReference type="VEuPathDB" id="FungiDB:CCM_03678"/>
<dbReference type="InterPro" id="IPR000719">
    <property type="entry name" value="Prot_kinase_dom"/>
</dbReference>
<dbReference type="AlphaFoldDB" id="A0A2H4STY8"/>
<name>A0A2H4STY8_CORMI</name>
<dbReference type="GO" id="GO:0004674">
    <property type="term" value="F:protein serine/threonine kinase activity"/>
    <property type="evidence" value="ECO:0007669"/>
    <property type="project" value="TreeGrafter"/>
</dbReference>
<dbReference type="GO" id="GO:0005737">
    <property type="term" value="C:cytoplasm"/>
    <property type="evidence" value="ECO:0007669"/>
    <property type="project" value="TreeGrafter"/>
</dbReference>
<dbReference type="PANTHER" id="PTHR44167:SF18">
    <property type="entry name" value="PROTEIN KINASE DOMAIN-CONTAINING PROTEIN"/>
    <property type="match status" value="1"/>
</dbReference>
<organism evidence="2 3">
    <name type="scientific">Cordyceps militaris</name>
    <name type="common">Caterpillar fungus</name>
    <name type="synonym">Clavaria militaris</name>
    <dbReference type="NCBI Taxonomy" id="73501"/>
    <lineage>
        <taxon>Eukaryota</taxon>
        <taxon>Fungi</taxon>
        <taxon>Dikarya</taxon>
        <taxon>Ascomycota</taxon>
        <taxon>Pezizomycotina</taxon>
        <taxon>Sordariomycetes</taxon>
        <taxon>Hypocreomycetidae</taxon>
        <taxon>Hypocreales</taxon>
        <taxon>Cordycipitaceae</taxon>
        <taxon>Cordyceps</taxon>
    </lineage>
</organism>
<protein>
    <submittedName>
        <fullName evidence="2">Kinase-like domain</fullName>
    </submittedName>
</protein>
<dbReference type="GO" id="GO:0005524">
    <property type="term" value="F:ATP binding"/>
    <property type="evidence" value="ECO:0007669"/>
    <property type="project" value="InterPro"/>
</dbReference>
<dbReference type="EMBL" id="CP023327">
    <property type="protein sequence ID" value="ATY66564.1"/>
    <property type="molecule type" value="Genomic_DNA"/>
</dbReference>
<reference evidence="2 3" key="1">
    <citation type="journal article" date="2017" name="BMC Genomics">
        <title>Chromosome level assembly and secondary metabolite potential of the parasitic fungus Cordyceps militaris.</title>
        <authorList>
            <person name="Kramer G.J."/>
            <person name="Nodwell J.R."/>
        </authorList>
    </citation>
    <scope>NUCLEOTIDE SEQUENCE [LARGE SCALE GENOMIC DNA]</scope>
    <source>
        <strain evidence="2 3">ATCC 34164</strain>
    </source>
</reference>
<dbReference type="InterPro" id="IPR011009">
    <property type="entry name" value="Kinase-like_dom_sf"/>
</dbReference>